<dbReference type="AlphaFoldDB" id="A0A382X0D5"/>
<name>A0A382X0D5_9ZZZZ</name>
<reference evidence="2" key="1">
    <citation type="submission" date="2018-05" db="EMBL/GenBank/DDBJ databases">
        <authorList>
            <person name="Lanie J.A."/>
            <person name="Ng W.-L."/>
            <person name="Kazmierczak K.M."/>
            <person name="Andrzejewski T.M."/>
            <person name="Davidsen T.M."/>
            <person name="Wayne K.J."/>
            <person name="Tettelin H."/>
            <person name="Glass J.I."/>
            <person name="Rusch D."/>
            <person name="Podicherti R."/>
            <person name="Tsui H.-C.T."/>
            <person name="Winkler M.E."/>
        </authorList>
    </citation>
    <scope>NUCLEOTIDE SEQUENCE</scope>
</reference>
<protein>
    <recommendedName>
        <fullName evidence="1">M23ase beta-sheet core domain-containing protein</fullName>
    </recommendedName>
</protein>
<evidence type="ECO:0000259" key="1">
    <source>
        <dbReference type="Pfam" id="PF01551"/>
    </source>
</evidence>
<dbReference type="InterPro" id="IPR011055">
    <property type="entry name" value="Dup_hybrid_motif"/>
</dbReference>
<dbReference type="SUPFAM" id="SSF51261">
    <property type="entry name" value="Duplicated hybrid motif"/>
    <property type="match status" value="1"/>
</dbReference>
<dbReference type="GO" id="GO:0004222">
    <property type="term" value="F:metalloendopeptidase activity"/>
    <property type="evidence" value="ECO:0007669"/>
    <property type="project" value="TreeGrafter"/>
</dbReference>
<dbReference type="PANTHER" id="PTHR21666:SF285">
    <property type="entry name" value="M23 FAMILY METALLOPEPTIDASE"/>
    <property type="match status" value="1"/>
</dbReference>
<feature type="non-terminal residue" evidence="2">
    <location>
        <position position="1"/>
    </location>
</feature>
<dbReference type="PANTHER" id="PTHR21666">
    <property type="entry name" value="PEPTIDASE-RELATED"/>
    <property type="match status" value="1"/>
</dbReference>
<feature type="domain" description="M23ase beta-sheet core" evidence="1">
    <location>
        <begin position="67"/>
        <end position="161"/>
    </location>
</feature>
<dbReference type="EMBL" id="UINC01163822">
    <property type="protein sequence ID" value="SVD64334.1"/>
    <property type="molecule type" value="Genomic_DNA"/>
</dbReference>
<organism evidence="2">
    <name type="scientific">marine metagenome</name>
    <dbReference type="NCBI Taxonomy" id="408172"/>
    <lineage>
        <taxon>unclassified sequences</taxon>
        <taxon>metagenomes</taxon>
        <taxon>ecological metagenomes</taxon>
    </lineage>
</organism>
<accession>A0A382X0D5</accession>
<dbReference type="Gene3D" id="2.70.70.10">
    <property type="entry name" value="Glucose Permease (Domain IIA)"/>
    <property type="match status" value="1"/>
</dbReference>
<dbReference type="InterPro" id="IPR016047">
    <property type="entry name" value="M23ase_b-sheet_dom"/>
</dbReference>
<proteinExistence type="predicted"/>
<evidence type="ECO:0000313" key="2">
    <source>
        <dbReference type="EMBL" id="SVD64334.1"/>
    </source>
</evidence>
<gene>
    <name evidence="2" type="ORF">METZ01_LOCUS417188</name>
</gene>
<dbReference type="InterPro" id="IPR050570">
    <property type="entry name" value="Cell_wall_metabolism_enzyme"/>
</dbReference>
<dbReference type="CDD" id="cd12797">
    <property type="entry name" value="M23_peptidase"/>
    <property type="match status" value="1"/>
</dbReference>
<dbReference type="Pfam" id="PF01551">
    <property type="entry name" value="Peptidase_M23"/>
    <property type="match status" value="1"/>
</dbReference>
<sequence>LTVDPSFVSPPASVIERIQREARQLDEIFTTASDVRLWSGGFLRPVPGDSTSSFGRRSVFNGQPRSPHSGTDFRAAEGTSIKAPNAGMVVLAADLYFSGNVVIIDHGWGLYSYFAHLSSIVVEEGVRVEQGDVVGDVGATGRVTGPHLHWTVRLNDARVDPLSLMQLFPQAQ</sequence>